<evidence type="ECO:0000256" key="1">
    <source>
        <dbReference type="SAM" id="MobiDB-lite"/>
    </source>
</evidence>
<gene>
    <name evidence="2" type="ORF">BJ508DRAFT_359642</name>
</gene>
<feature type="region of interest" description="Disordered" evidence="1">
    <location>
        <begin position="1"/>
        <end position="23"/>
    </location>
</feature>
<feature type="compositionally biased region" description="Basic and acidic residues" evidence="1">
    <location>
        <begin position="211"/>
        <end position="222"/>
    </location>
</feature>
<feature type="compositionally biased region" description="Basic and acidic residues" evidence="1">
    <location>
        <begin position="140"/>
        <end position="164"/>
    </location>
</feature>
<sequence>MPYRYGHYYSSDSDPEDEYDYEAEERDRDIYRYRSRMIRSSVRNISVEATRLAEMEAELLRAKREADRAVERAMEEAEDARIRKEMQEELERKRKERAAQREKDAAESKKRFEESERAFVEEMRRKNELIVRAERELEEARKMKEKEEREAEIQKVKTSGEGKKKNVQKTKKKVPVVGNSVPEKVDSEKKTGATAATEQAKKPKHAAKVVEPIKPDDIEEHPFLSSIDPLAPSGLTLLPIPKPDKSPPKTPAPTPPQIVIPVVSPPQYVVALVAAALLSDTHLHHLHPSPLTPKPASLSPPPQTKLPETMAHSKKQQRARPPPHDPIRVPHTRSKTKELAPEWEARRVQQLADLDEMIADYEAKRDAFFAKHPVATITVKEFKALIGRARTDDFIREIIEDEGFYDPMLTELYFGTRRPVGRVEADCMRRYMLQSLQGENLPPWEPGPYPHDPLTRDYKPKQQRLVEPEQPTTSFGRVLELPTGDPADPDTYWGLNVPDNKMAGESRIHVFGDTGHFHALRDCEARGGSSFRRIDLPRGSVERVRFK</sequence>
<keyword evidence="3" id="KW-1185">Reference proteome</keyword>
<feature type="compositionally biased region" description="Basic residues" evidence="1">
    <location>
        <begin position="165"/>
        <end position="174"/>
    </location>
</feature>
<organism evidence="2 3">
    <name type="scientific">Ascobolus immersus RN42</name>
    <dbReference type="NCBI Taxonomy" id="1160509"/>
    <lineage>
        <taxon>Eukaryota</taxon>
        <taxon>Fungi</taxon>
        <taxon>Dikarya</taxon>
        <taxon>Ascomycota</taxon>
        <taxon>Pezizomycotina</taxon>
        <taxon>Pezizomycetes</taxon>
        <taxon>Pezizales</taxon>
        <taxon>Ascobolaceae</taxon>
        <taxon>Ascobolus</taxon>
    </lineage>
</organism>
<proteinExistence type="predicted"/>
<dbReference type="EMBL" id="ML119658">
    <property type="protein sequence ID" value="RPA84623.1"/>
    <property type="molecule type" value="Genomic_DNA"/>
</dbReference>
<dbReference type="STRING" id="1160509.A0A3N4IEQ4"/>
<dbReference type="AlphaFoldDB" id="A0A3N4IEQ4"/>
<feature type="region of interest" description="Disordered" evidence="1">
    <location>
        <begin position="140"/>
        <end position="254"/>
    </location>
</feature>
<name>A0A3N4IEQ4_ASCIM</name>
<evidence type="ECO:0000313" key="2">
    <source>
        <dbReference type="EMBL" id="RPA84623.1"/>
    </source>
</evidence>
<feature type="compositionally biased region" description="Acidic residues" evidence="1">
    <location>
        <begin position="13"/>
        <end position="23"/>
    </location>
</feature>
<feature type="compositionally biased region" description="Pro residues" evidence="1">
    <location>
        <begin position="290"/>
        <end position="304"/>
    </location>
</feature>
<reference evidence="2 3" key="1">
    <citation type="journal article" date="2018" name="Nat. Ecol. Evol.">
        <title>Pezizomycetes genomes reveal the molecular basis of ectomycorrhizal truffle lifestyle.</title>
        <authorList>
            <person name="Murat C."/>
            <person name="Payen T."/>
            <person name="Noel B."/>
            <person name="Kuo A."/>
            <person name="Morin E."/>
            <person name="Chen J."/>
            <person name="Kohler A."/>
            <person name="Krizsan K."/>
            <person name="Balestrini R."/>
            <person name="Da Silva C."/>
            <person name="Montanini B."/>
            <person name="Hainaut M."/>
            <person name="Levati E."/>
            <person name="Barry K.W."/>
            <person name="Belfiori B."/>
            <person name="Cichocki N."/>
            <person name="Clum A."/>
            <person name="Dockter R.B."/>
            <person name="Fauchery L."/>
            <person name="Guy J."/>
            <person name="Iotti M."/>
            <person name="Le Tacon F."/>
            <person name="Lindquist E.A."/>
            <person name="Lipzen A."/>
            <person name="Malagnac F."/>
            <person name="Mello A."/>
            <person name="Molinier V."/>
            <person name="Miyauchi S."/>
            <person name="Poulain J."/>
            <person name="Riccioni C."/>
            <person name="Rubini A."/>
            <person name="Sitrit Y."/>
            <person name="Splivallo R."/>
            <person name="Traeger S."/>
            <person name="Wang M."/>
            <person name="Zifcakova L."/>
            <person name="Wipf D."/>
            <person name="Zambonelli A."/>
            <person name="Paolocci F."/>
            <person name="Nowrousian M."/>
            <person name="Ottonello S."/>
            <person name="Baldrian P."/>
            <person name="Spatafora J.W."/>
            <person name="Henrissat B."/>
            <person name="Nagy L.G."/>
            <person name="Aury J.M."/>
            <person name="Wincker P."/>
            <person name="Grigoriev I.V."/>
            <person name="Bonfante P."/>
            <person name="Martin F.M."/>
        </authorList>
    </citation>
    <scope>NUCLEOTIDE SEQUENCE [LARGE SCALE GENOMIC DNA]</scope>
    <source>
        <strain evidence="2 3">RN42</strain>
    </source>
</reference>
<accession>A0A3N4IEQ4</accession>
<feature type="region of interest" description="Disordered" evidence="1">
    <location>
        <begin position="286"/>
        <end position="337"/>
    </location>
</feature>
<evidence type="ECO:0000313" key="3">
    <source>
        <dbReference type="Proteomes" id="UP000275078"/>
    </source>
</evidence>
<feature type="region of interest" description="Disordered" evidence="1">
    <location>
        <begin position="88"/>
        <end position="116"/>
    </location>
</feature>
<protein>
    <submittedName>
        <fullName evidence="2">Uncharacterized protein</fullName>
    </submittedName>
</protein>
<dbReference type="Proteomes" id="UP000275078">
    <property type="component" value="Unassembled WGS sequence"/>
</dbReference>